<feature type="transmembrane region" description="Helical" evidence="6">
    <location>
        <begin position="49"/>
        <end position="70"/>
    </location>
</feature>
<feature type="transmembrane region" description="Helical" evidence="6">
    <location>
        <begin position="159"/>
        <end position="179"/>
    </location>
</feature>
<keyword evidence="5 6" id="KW-0472">Membrane</keyword>
<dbReference type="EMBL" id="JACIIV010000003">
    <property type="protein sequence ID" value="MBB6226404.1"/>
    <property type="molecule type" value="Genomic_DNA"/>
</dbReference>
<evidence type="ECO:0000256" key="4">
    <source>
        <dbReference type="ARBA" id="ARBA00022989"/>
    </source>
</evidence>
<accession>A0A841L1F7</accession>
<feature type="transmembrane region" description="Helical" evidence="6">
    <location>
        <begin position="304"/>
        <end position="323"/>
    </location>
</feature>
<organism evidence="7 8">
    <name type="scientific">Polymorphobacter multimanifer</name>
    <dbReference type="NCBI Taxonomy" id="1070431"/>
    <lineage>
        <taxon>Bacteria</taxon>
        <taxon>Pseudomonadati</taxon>
        <taxon>Pseudomonadota</taxon>
        <taxon>Alphaproteobacteria</taxon>
        <taxon>Sphingomonadales</taxon>
        <taxon>Sphingosinicellaceae</taxon>
        <taxon>Polymorphobacter</taxon>
    </lineage>
</organism>
<dbReference type="AlphaFoldDB" id="A0A841L1F7"/>
<keyword evidence="4 6" id="KW-1133">Transmembrane helix</keyword>
<comment type="caution">
    <text evidence="7">The sequence shown here is derived from an EMBL/GenBank/DDBJ whole genome shotgun (WGS) entry which is preliminary data.</text>
</comment>
<dbReference type="InterPro" id="IPR050833">
    <property type="entry name" value="Poly_Biosynth_Transport"/>
</dbReference>
<evidence type="ECO:0000313" key="8">
    <source>
        <dbReference type="Proteomes" id="UP000538147"/>
    </source>
</evidence>
<feature type="transmembrane region" description="Helical" evidence="6">
    <location>
        <begin position="97"/>
        <end position="120"/>
    </location>
</feature>
<evidence type="ECO:0000313" key="7">
    <source>
        <dbReference type="EMBL" id="MBB6226404.1"/>
    </source>
</evidence>
<dbReference type="Proteomes" id="UP000538147">
    <property type="component" value="Unassembled WGS sequence"/>
</dbReference>
<evidence type="ECO:0000256" key="6">
    <source>
        <dbReference type="SAM" id="Phobius"/>
    </source>
</evidence>
<feature type="transmembrane region" description="Helical" evidence="6">
    <location>
        <begin position="185"/>
        <end position="205"/>
    </location>
</feature>
<name>A0A841L1F7_9SPHN</name>
<keyword evidence="2" id="KW-1003">Cell membrane</keyword>
<comment type="subcellular location">
    <subcellularLocation>
        <location evidence="1">Cell membrane</location>
        <topology evidence="1">Multi-pass membrane protein</topology>
    </subcellularLocation>
</comment>
<feature type="transmembrane region" description="Helical" evidence="6">
    <location>
        <begin position="329"/>
        <end position="350"/>
    </location>
</feature>
<sequence>MSASNILKRLASPAVPAYAFKGINAVAAFVATALLARHAGPAVVGDYGFAVVTATLIGLVAMRGLDFVALREIAGALRQKDSVSAAGILSYVQRRMLVAGLGLSVGWTVLAATTPIAMRLAVDSNALIAAGLGIGSAALHKLGLGVLRGIGKPVAGQFFEGFNSLLFAGLVAALAWRGVEIDARAAVLFFFGCQLVAVALIWLMIRSVARKWESASPADGKALTAAGLPMMATQGMQMFSDWLLLALIAGAASAADMGAMRVAMQIVLALTLVLTTGETYLAAKVAGDIRAGRPDLVWSRHRRASLAMALAFGPLMLICVIFPEQLLSVAFGPAFVVAAPALAILSLGQASKAITGPVGGLLSMAGHERVLFLTTVFGVVLLVALALILVPILGLTGAAIAHATTATVRNIANYIGARRYIPRSPPPAG</sequence>
<gene>
    <name evidence="7" type="ORF">FHS79_000558</name>
</gene>
<keyword evidence="3 6" id="KW-0812">Transmembrane</keyword>
<dbReference type="RefSeq" id="WP_184195026.1">
    <property type="nucleotide sequence ID" value="NZ_JACIIV010000003.1"/>
</dbReference>
<dbReference type="GO" id="GO:0005886">
    <property type="term" value="C:plasma membrane"/>
    <property type="evidence" value="ECO:0007669"/>
    <property type="project" value="UniProtKB-SubCell"/>
</dbReference>
<reference evidence="7 8" key="1">
    <citation type="submission" date="2020-08" db="EMBL/GenBank/DDBJ databases">
        <title>Genomic Encyclopedia of Type Strains, Phase IV (KMG-IV): sequencing the most valuable type-strain genomes for metagenomic binning, comparative biology and taxonomic classification.</title>
        <authorList>
            <person name="Goeker M."/>
        </authorList>
    </citation>
    <scope>NUCLEOTIDE SEQUENCE [LARGE SCALE GENOMIC DNA]</scope>
    <source>
        <strain evidence="7 8">DSM 102189</strain>
    </source>
</reference>
<keyword evidence="8" id="KW-1185">Reference proteome</keyword>
<evidence type="ECO:0000256" key="5">
    <source>
        <dbReference type="ARBA" id="ARBA00023136"/>
    </source>
</evidence>
<evidence type="ECO:0000256" key="3">
    <source>
        <dbReference type="ARBA" id="ARBA00022692"/>
    </source>
</evidence>
<feature type="transmembrane region" description="Helical" evidence="6">
    <location>
        <begin position="239"/>
        <end position="256"/>
    </location>
</feature>
<dbReference type="PANTHER" id="PTHR30250">
    <property type="entry name" value="PST FAMILY PREDICTED COLANIC ACID TRANSPORTER"/>
    <property type="match status" value="1"/>
</dbReference>
<dbReference type="PANTHER" id="PTHR30250:SF11">
    <property type="entry name" value="O-ANTIGEN TRANSPORTER-RELATED"/>
    <property type="match status" value="1"/>
</dbReference>
<proteinExistence type="predicted"/>
<feature type="transmembrane region" description="Helical" evidence="6">
    <location>
        <begin position="126"/>
        <end position="147"/>
    </location>
</feature>
<evidence type="ECO:0000256" key="2">
    <source>
        <dbReference type="ARBA" id="ARBA00022475"/>
    </source>
</evidence>
<protein>
    <submittedName>
        <fullName evidence="7">O-antigen/teichoic acid export membrane protein</fullName>
    </submittedName>
</protein>
<evidence type="ECO:0000256" key="1">
    <source>
        <dbReference type="ARBA" id="ARBA00004651"/>
    </source>
</evidence>
<feature type="transmembrane region" description="Helical" evidence="6">
    <location>
        <begin position="370"/>
        <end position="393"/>
    </location>
</feature>